<dbReference type="STRING" id="230819.A0A5C3KNP1"/>
<dbReference type="Proteomes" id="UP000307440">
    <property type="component" value="Unassembled WGS sequence"/>
</dbReference>
<dbReference type="Gene3D" id="4.10.240.10">
    <property type="entry name" value="Zn(2)-C6 fungal-type DNA-binding domain"/>
    <property type="match status" value="1"/>
</dbReference>
<feature type="compositionally biased region" description="Polar residues" evidence="3">
    <location>
        <begin position="1"/>
        <end position="23"/>
    </location>
</feature>
<gene>
    <name evidence="5" type="ORF">FA15DRAFT_596705</name>
</gene>
<keyword evidence="1" id="KW-0479">Metal-binding</keyword>
<dbReference type="CDD" id="cd12148">
    <property type="entry name" value="fungal_TF_MHR"/>
    <property type="match status" value="1"/>
</dbReference>
<dbReference type="OrthoDB" id="4456959at2759"/>
<evidence type="ECO:0000256" key="1">
    <source>
        <dbReference type="ARBA" id="ARBA00022723"/>
    </source>
</evidence>
<keyword evidence="6" id="KW-1185">Reference proteome</keyword>
<accession>A0A5C3KNP1</accession>
<dbReference type="InterPro" id="IPR036864">
    <property type="entry name" value="Zn2-C6_fun-type_DNA-bd_sf"/>
</dbReference>
<name>A0A5C3KNP1_COPMA</name>
<dbReference type="GO" id="GO:0000981">
    <property type="term" value="F:DNA-binding transcription factor activity, RNA polymerase II-specific"/>
    <property type="evidence" value="ECO:0007669"/>
    <property type="project" value="InterPro"/>
</dbReference>
<sequence length="652" mass="73708">MTEFNSSGNATSDSDQIKNPSQPTKRKRLHGSCDACRRKKSDSALRPDNFCSNCINCRIQCTHEASKRKKRPEHQTEHIQALEDRVQQMEAYLKNTVNRTLDLSFGPPQLTSSAADFRLKAPILPTDRTGGVLRPSHISPTVSPVDADDLSDKDDLSHVTLAEKLKNLSFDITENRFFGKSSMFLAAQNAMELQNQSEESAGSMPFAPTKRPIYWQLRNWEREYLYHREPPYTLPDPDLLATLIRAYFDNVHVFLPVVHRPTFEKEVRHHLHLKDPSFAATLLVVCALASRYCKDPRVYIDGDEASAGFKYISQVPLASSVSLVHSSIHDLQRYALAAYYFQGSSLNQTSWNLTGLGLRLAVDRGLHRRQSLGYRPTKSLELGRRVFWCLVAIDRGVSSCLGRPCALADEDIDAEYPIMCDDEFWETEDPTQAFVQPPGRPPTITAFNLYLGLCETVSSILRTMYSTKKCKILHGMIGEDWEKRILTEVDNSLAKMRQETPKHLLWCPEIRDPALFNQAAFLYCMSCYVRILAHRPMLKKNTLLSSASAIICRDEARQCSRALGEVNKRGGITNPALMMAAFASALTLITDLRGRSGTANQEQVGQDRMYVEHCKQYLTNGELRQVLSYSLQLSEALVLTLRNRWHGAARLV</sequence>
<dbReference type="InterPro" id="IPR007219">
    <property type="entry name" value="XnlR_reg_dom"/>
</dbReference>
<dbReference type="InterPro" id="IPR050987">
    <property type="entry name" value="AtrR-like"/>
</dbReference>
<dbReference type="GO" id="GO:0008270">
    <property type="term" value="F:zinc ion binding"/>
    <property type="evidence" value="ECO:0007669"/>
    <property type="project" value="InterPro"/>
</dbReference>
<evidence type="ECO:0000256" key="2">
    <source>
        <dbReference type="ARBA" id="ARBA00023242"/>
    </source>
</evidence>
<dbReference type="PANTHER" id="PTHR46910">
    <property type="entry name" value="TRANSCRIPTION FACTOR PDR1"/>
    <property type="match status" value="1"/>
</dbReference>
<evidence type="ECO:0000256" key="3">
    <source>
        <dbReference type="SAM" id="MobiDB-lite"/>
    </source>
</evidence>
<dbReference type="GO" id="GO:0006351">
    <property type="term" value="P:DNA-templated transcription"/>
    <property type="evidence" value="ECO:0007669"/>
    <property type="project" value="InterPro"/>
</dbReference>
<proteinExistence type="predicted"/>
<organism evidence="5 6">
    <name type="scientific">Coprinopsis marcescibilis</name>
    <name type="common">Agaric fungus</name>
    <name type="synonym">Psathyrella marcescibilis</name>
    <dbReference type="NCBI Taxonomy" id="230819"/>
    <lineage>
        <taxon>Eukaryota</taxon>
        <taxon>Fungi</taxon>
        <taxon>Dikarya</taxon>
        <taxon>Basidiomycota</taxon>
        <taxon>Agaricomycotina</taxon>
        <taxon>Agaricomycetes</taxon>
        <taxon>Agaricomycetidae</taxon>
        <taxon>Agaricales</taxon>
        <taxon>Agaricineae</taxon>
        <taxon>Psathyrellaceae</taxon>
        <taxon>Coprinopsis</taxon>
    </lineage>
</organism>
<protein>
    <recommendedName>
        <fullName evidence="4">Xylanolytic transcriptional activator regulatory domain-containing protein</fullName>
    </recommendedName>
</protein>
<evidence type="ECO:0000313" key="6">
    <source>
        <dbReference type="Proteomes" id="UP000307440"/>
    </source>
</evidence>
<reference evidence="5 6" key="1">
    <citation type="journal article" date="2019" name="Nat. Ecol. Evol.">
        <title>Megaphylogeny resolves global patterns of mushroom evolution.</title>
        <authorList>
            <person name="Varga T."/>
            <person name="Krizsan K."/>
            <person name="Foldi C."/>
            <person name="Dima B."/>
            <person name="Sanchez-Garcia M."/>
            <person name="Sanchez-Ramirez S."/>
            <person name="Szollosi G.J."/>
            <person name="Szarkandi J.G."/>
            <person name="Papp V."/>
            <person name="Albert L."/>
            <person name="Andreopoulos W."/>
            <person name="Angelini C."/>
            <person name="Antonin V."/>
            <person name="Barry K.W."/>
            <person name="Bougher N.L."/>
            <person name="Buchanan P."/>
            <person name="Buyck B."/>
            <person name="Bense V."/>
            <person name="Catcheside P."/>
            <person name="Chovatia M."/>
            <person name="Cooper J."/>
            <person name="Damon W."/>
            <person name="Desjardin D."/>
            <person name="Finy P."/>
            <person name="Geml J."/>
            <person name="Haridas S."/>
            <person name="Hughes K."/>
            <person name="Justo A."/>
            <person name="Karasinski D."/>
            <person name="Kautmanova I."/>
            <person name="Kiss B."/>
            <person name="Kocsube S."/>
            <person name="Kotiranta H."/>
            <person name="LaButti K.M."/>
            <person name="Lechner B.E."/>
            <person name="Liimatainen K."/>
            <person name="Lipzen A."/>
            <person name="Lukacs Z."/>
            <person name="Mihaltcheva S."/>
            <person name="Morgado L.N."/>
            <person name="Niskanen T."/>
            <person name="Noordeloos M.E."/>
            <person name="Ohm R.A."/>
            <person name="Ortiz-Santana B."/>
            <person name="Ovrebo C."/>
            <person name="Racz N."/>
            <person name="Riley R."/>
            <person name="Savchenko A."/>
            <person name="Shiryaev A."/>
            <person name="Soop K."/>
            <person name="Spirin V."/>
            <person name="Szebenyi C."/>
            <person name="Tomsovsky M."/>
            <person name="Tulloss R.E."/>
            <person name="Uehling J."/>
            <person name="Grigoriev I.V."/>
            <person name="Vagvolgyi C."/>
            <person name="Papp T."/>
            <person name="Martin F.M."/>
            <person name="Miettinen O."/>
            <person name="Hibbett D.S."/>
            <person name="Nagy L.G."/>
        </authorList>
    </citation>
    <scope>NUCLEOTIDE SEQUENCE [LARGE SCALE GENOMIC DNA]</scope>
    <source>
        <strain evidence="5 6">CBS 121175</strain>
    </source>
</reference>
<dbReference type="AlphaFoldDB" id="A0A5C3KNP1"/>
<dbReference type="InterPro" id="IPR001138">
    <property type="entry name" value="Zn2Cys6_DnaBD"/>
</dbReference>
<dbReference type="Pfam" id="PF04082">
    <property type="entry name" value="Fungal_trans"/>
    <property type="match status" value="1"/>
</dbReference>
<dbReference type="EMBL" id="ML210249">
    <property type="protein sequence ID" value="TFK22121.1"/>
    <property type="molecule type" value="Genomic_DNA"/>
</dbReference>
<evidence type="ECO:0000259" key="4">
    <source>
        <dbReference type="SMART" id="SM00906"/>
    </source>
</evidence>
<feature type="region of interest" description="Disordered" evidence="3">
    <location>
        <begin position="1"/>
        <end position="32"/>
    </location>
</feature>
<feature type="domain" description="Xylanolytic transcriptional activator regulatory" evidence="4">
    <location>
        <begin position="350"/>
        <end position="423"/>
    </location>
</feature>
<dbReference type="PANTHER" id="PTHR46910:SF38">
    <property type="entry name" value="ZN(2)-C6 FUNGAL-TYPE DOMAIN-CONTAINING PROTEIN"/>
    <property type="match status" value="1"/>
</dbReference>
<keyword evidence="2" id="KW-0539">Nucleus</keyword>
<dbReference type="CDD" id="cd00067">
    <property type="entry name" value="GAL4"/>
    <property type="match status" value="1"/>
</dbReference>
<dbReference type="SMART" id="SM00906">
    <property type="entry name" value="Fungal_trans"/>
    <property type="match status" value="1"/>
</dbReference>
<evidence type="ECO:0000313" key="5">
    <source>
        <dbReference type="EMBL" id="TFK22121.1"/>
    </source>
</evidence>
<dbReference type="GO" id="GO:0003677">
    <property type="term" value="F:DNA binding"/>
    <property type="evidence" value="ECO:0007669"/>
    <property type="project" value="InterPro"/>
</dbReference>